<protein>
    <recommendedName>
        <fullName evidence="3">Acetoacetate decarboxylase</fullName>
    </recommendedName>
</protein>
<accession>A0ABT3TE20</accession>
<evidence type="ECO:0000313" key="1">
    <source>
        <dbReference type="EMBL" id="MCX2980541.1"/>
    </source>
</evidence>
<dbReference type="Proteomes" id="UP001143362">
    <property type="component" value="Unassembled WGS sequence"/>
</dbReference>
<evidence type="ECO:0008006" key="3">
    <source>
        <dbReference type="Google" id="ProtNLM"/>
    </source>
</evidence>
<dbReference type="EMBL" id="SHNN01000001">
    <property type="protein sequence ID" value="MCX2980541.1"/>
    <property type="molecule type" value="Genomic_DNA"/>
</dbReference>
<dbReference type="InterPro" id="IPR023375">
    <property type="entry name" value="ADC_dom_sf"/>
</dbReference>
<comment type="caution">
    <text evidence="1">The sequence shown here is derived from an EMBL/GenBank/DDBJ whole genome shotgun (WGS) entry which is preliminary data.</text>
</comment>
<evidence type="ECO:0000313" key="2">
    <source>
        <dbReference type="Proteomes" id="UP001143362"/>
    </source>
</evidence>
<name>A0ABT3TE20_9GAMM</name>
<sequence length="249" mass="27428">MSASNPHANRRYNIEGADLGYPTLFHEGSTSVAMYVVSSKVANELIADSGFTVAEVAPGKAVMSFAGVHYTDTECGRYEEIGCAFFVNKHPRRPVIPYLSTWVNIVRGRQPSFTWYLPVTQKSALECGVQMWGYPKTIEDIRHHQSAGRTITCLFRDGEQVLSFSVSNQGGRDSKPVNSPVYSIFEGTPHLGHLTQNFSDVGYGRDAEMVLSDHALVEPLLRLGLPKKPLISGHMGKLRFSMSAPVPLP</sequence>
<dbReference type="Gene3D" id="2.40.400.10">
    <property type="entry name" value="Acetoacetate decarboxylase-like"/>
    <property type="match status" value="1"/>
</dbReference>
<gene>
    <name evidence="1" type="ORF">EYC98_06585</name>
</gene>
<keyword evidence="2" id="KW-1185">Reference proteome</keyword>
<dbReference type="Pfam" id="PF06314">
    <property type="entry name" value="ADC"/>
    <property type="match status" value="1"/>
</dbReference>
<dbReference type="InterPro" id="IPR010451">
    <property type="entry name" value="Acetoacetate_decarboxylase"/>
</dbReference>
<dbReference type="SUPFAM" id="SSF160104">
    <property type="entry name" value="Acetoacetate decarboxylase-like"/>
    <property type="match status" value="1"/>
</dbReference>
<proteinExistence type="predicted"/>
<organism evidence="1 2">
    <name type="scientific">Candidatus Litorirhabdus singularis</name>
    <dbReference type="NCBI Taxonomy" id="2518993"/>
    <lineage>
        <taxon>Bacteria</taxon>
        <taxon>Pseudomonadati</taxon>
        <taxon>Pseudomonadota</taxon>
        <taxon>Gammaproteobacteria</taxon>
        <taxon>Cellvibrionales</taxon>
        <taxon>Halieaceae</taxon>
        <taxon>Candidatus Litorirhabdus</taxon>
    </lineage>
</organism>
<dbReference type="RefSeq" id="WP_279244518.1">
    <property type="nucleotide sequence ID" value="NZ_SHNN01000001.1"/>
</dbReference>
<reference evidence="1" key="1">
    <citation type="submission" date="2019-02" db="EMBL/GenBank/DDBJ databases">
        <authorList>
            <person name="Li S.-H."/>
        </authorList>
    </citation>
    <scope>NUCLEOTIDE SEQUENCE</scope>
    <source>
        <strain evidence="1">IMCC14734</strain>
    </source>
</reference>